<evidence type="ECO:0000256" key="1">
    <source>
        <dbReference type="ARBA" id="ARBA00004651"/>
    </source>
</evidence>
<dbReference type="InterPro" id="IPR048279">
    <property type="entry name" value="MdtK-like"/>
</dbReference>
<keyword evidence="4 7" id="KW-0812">Transmembrane</keyword>
<evidence type="ECO:0000256" key="4">
    <source>
        <dbReference type="ARBA" id="ARBA00022692"/>
    </source>
</evidence>
<dbReference type="GO" id="GO:0005886">
    <property type="term" value="C:plasma membrane"/>
    <property type="evidence" value="ECO:0007669"/>
    <property type="project" value="UniProtKB-SubCell"/>
</dbReference>
<feature type="transmembrane region" description="Helical" evidence="7">
    <location>
        <begin position="243"/>
        <end position="263"/>
    </location>
</feature>
<evidence type="ECO:0000313" key="8">
    <source>
        <dbReference type="EMBL" id="HIZ47990.1"/>
    </source>
</evidence>
<feature type="transmembrane region" description="Helical" evidence="7">
    <location>
        <begin position="134"/>
        <end position="151"/>
    </location>
</feature>
<keyword evidence="3" id="KW-1003">Cell membrane</keyword>
<evidence type="ECO:0000256" key="3">
    <source>
        <dbReference type="ARBA" id="ARBA00022475"/>
    </source>
</evidence>
<dbReference type="Pfam" id="PF01554">
    <property type="entry name" value="MatE"/>
    <property type="match status" value="2"/>
</dbReference>
<feature type="transmembrane region" description="Helical" evidence="7">
    <location>
        <begin position="414"/>
        <end position="433"/>
    </location>
</feature>
<evidence type="ECO:0000256" key="5">
    <source>
        <dbReference type="ARBA" id="ARBA00022989"/>
    </source>
</evidence>
<accession>A0A9D2JEZ1</accession>
<organism evidence="8 9">
    <name type="scientific">Candidatus Gemmiger excrementavium</name>
    <dbReference type="NCBI Taxonomy" id="2838608"/>
    <lineage>
        <taxon>Bacteria</taxon>
        <taxon>Bacillati</taxon>
        <taxon>Bacillota</taxon>
        <taxon>Clostridia</taxon>
        <taxon>Eubacteriales</taxon>
        <taxon>Gemmiger</taxon>
    </lineage>
</organism>
<keyword evidence="6 7" id="KW-0472">Membrane</keyword>
<keyword evidence="5 7" id="KW-1133">Transmembrane helix</keyword>
<evidence type="ECO:0000256" key="7">
    <source>
        <dbReference type="SAM" id="Phobius"/>
    </source>
</evidence>
<dbReference type="InterPro" id="IPR051327">
    <property type="entry name" value="MATE_MepA_subfamily"/>
</dbReference>
<feature type="transmembrane region" description="Helical" evidence="7">
    <location>
        <begin position="91"/>
        <end position="114"/>
    </location>
</feature>
<feature type="transmembrane region" description="Helical" evidence="7">
    <location>
        <begin position="14"/>
        <end position="34"/>
    </location>
</feature>
<dbReference type="EMBL" id="DXBO01000065">
    <property type="protein sequence ID" value="HIZ47990.1"/>
    <property type="molecule type" value="Genomic_DNA"/>
</dbReference>
<reference evidence="8" key="2">
    <citation type="submission" date="2021-04" db="EMBL/GenBank/DDBJ databases">
        <authorList>
            <person name="Gilroy R."/>
        </authorList>
    </citation>
    <scope>NUCLEOTIDE SEQUENCE</scope>
    <source>
        <strain evidence="8">3436</strain>
    </source>
</reference>
<dbReference type="PANTHER" id="PTHR43823">
    <property type="entry name" value="SPORULATION PROTEIN YKVU"/>
    <property type="match status" value="1"/>
</dbReference>
<dbReference type="GO" id="GO:0015297">
    <property type="term" value="F:antiporter activity"/>
    <property type="evidence" value="ECO:0007669"/>
    <property type="project" value="InterPro"/>
</dbReference>
<feature type="transmembrane region" description="Helical" evidence="7">
    <location>
        <begin position="384"/>
        <end position="408"/>
    </location>
</feature>
<dbReference type="PANTHER" id="PTHR43823:SF3">
    <property type="entry name" value="MULTIDRUG EXPORT PROTEIN MEPA"/>
    <property type="match status" value="1"/>
</dbReference>
<dbReference type="Proteomes" id="UP000824031">
    <property type="component" value="Unassembled WGS sequence"/>
</dbReference>
<dbReference type="AlphaFoldDB" id="A0A9D2JEZ1"/>
<evidence type="ECO:0000256" key="2">
    <source>
        <dbReference type="ARBA" id="ARBA00022448"/>
    </source>
</evidence>
<feature type="transmembrane region" description="Helical" evidence="7">
    <location>
        <begin position="163"/>
        <end position="184"/>
    </location>
</feature>
<proteinExistence type="predicted"/>
<reference evidence="8" key="1">
    <citation type="journal article" date="2021" name="PeerJ">
        <title>Extensive microbial diversity within the chicken gut microbiome revealed by metagenomics and culture.</title>
        <authorList>
            <person name="Gilroy R."/>
            <person name="Ravi A."/>
            <person name="Getino M."/>
            <person name="Pursley I."/>
            <person name="Horton D.L."/>
            <person name="Alikhan N.F."/>
            <person name="Baker D."/>
            <person name="Gharbi K."/>
            <person name="Hall N."/>
            <person name="Watson M."/>
            <person name="Adriaenssens E.M."/>
            <person name="Foster-Nyarko E."/>
            <person name="Jarju S."/>
            <person name="Secka A."/>
            <person name="Antonio M."/>
            <person name="Oren A."/>
            <person name="Chaudhuri R.R."/>
            <person name="La Ragione R."/>
            <person name="Hildebrand F."/>
            <person name="Pallen M.J."/>
        </authorList>
    </citation>
    <scope>NUCLEOTIDE SEQUENCE</scope>
    <source>
        <strain evidence="8">3436</strain>
    </source>
</reference>
<feature type="transmembrane region" description="Helical" evidence="7">
    <location>
        <begin position="348"/>
        <end position="372"/>
    </location>
</feature>
<name>A0A9D2JEZ1_9FIRM</name>
<comment type="caution">
    <text evidence="8">The sequence shown here is derived from an EMBL/GenBank/DDBJ whole genome shotgun (WGS) entry which is preliminary data.</text>
</comment>
<feature type="transmembrane region" description="Helical" evidence="7">
    <location>
        <begin position="54"/>
        <end position="79"/>
    </location>
</feature>
<dbReference type="InterPro" id="IPR002528">
    <property type="entry name" value="MATE_fam"/>
</dbReference>
<dbReference type="PIRSF" id="PIRSF006603">
    <property type="entry name" value="DinF"/>
    <property type="match status" value="1"/>
</dbReference>
<evidence type="ECO:0000256" key="6">
    <source>
        <dbReference type="ARBA" id="ARBA00023136"/>
    </source>
</evidence>
<protein>
    <submittedName>
        <fullName evidence="8">MATE family efflux transporter</fullName>
    </submittedName>
</protein>
<keyword evidence="2" id="KW-0813">Transport</keyword>
<feature type="transmembrane region" description="Helical" evidence="7">
    <location>
        <begin position="269"/>
        <end position="297"/>
    </location>
</feature>
<dbReference type="GO" id="GO:0042910">
    <property type="term" value="F:xenobiotic transmembrane transporter activity"/>
    <property type="evidence" value="ECO:0007669"/>
    <property type="project" value="InterPro"/>
</dbReference>
<evidence type="ECO:0000313" key="9">
    <source>
        <dbReference type="Proteomes" id="UP000824031"/>
    </source>
</evidence>
<gene>
    <name evidence="8" type="ORF">H9810_04650</name>
</gene>
<comment type="subcellular location">
    <subcellularLocation>
        <location evidence="1">Cell membrane</location>
        <topology evidence="1">Multi-pass membrane protein</topology>
    </subcellularLocation>
</comment>
<sequence>MKISLSEHFTCGKLLRFTLPSIVMLVFSSIYGVVDGFFVSNFVGKTAFTAVNFIMPFLMILGAAGFMFGTGGGALIAKTMGEGEREKANRMFSLIVYVSLGCGVVLALLGLAGLRPLAAALGARGAMLEDCVTYGRIILLSLPAFILQYEFQCLFVTAEKPTLGLYVTVAAGVTNMVLDALLVAVLPFGLVGAAAATALSQCVGGALPLLYFARPNTSLLRLGRTEWKSSVLFKTCTNGSSELMSNISMSLVGMLYNAQLLHYAGEDGIAAYGVLMYVNMIFQAMFIGYSVGVAPVISYHYGAGHHGELRGLLRRSGGILTVLALCMFGAAQVLAGPLGRMFVGYDEALLALTLRAFSIFSFCFLFSGYAIFGSSFFTALNDGPVSAAISFLRTLVFQVACVLLFPLWWQVDGIWASIVAAEVMAVAVTLAFLRAKQKRYHY</sequence>
<feature type="transmembrane region" description="Helical" evidence="7">
    <location>
        <begin position="318"/>
        <end position="336"/>
    </location>
</feature>
<feature type="transmembrane region" description="Helical" evidence="7">
    <location>
        <begin position="190"/>
        <end position="212"/>
    </location>
</feature>